<keyword evidence="3" id="KW-1185">Reference proteome</keyword>
<evidence type="ECO:0000313" key="2">
    <source>
        <dbReference type="EMBL" id="BDZ43097.1"/>
    </source>
</evidence>
<accession>A0ABM8G4U1</accession>
<evidence type="ECO:0000256" key="1">
    <source>
        <dbReference type="SAM" id="MobiDB-lite"/>
    </source>
</evidence>
<protein>
    <submittedName>
        <fullName evidence="2">Uncharacterized protein</fullName>
    </submittedName>
</protein>
<feature type="compositionally biased region" description="Low complexity" evidence="1">
    <location>
        <begin position="47"/>
        <end position="56"/>
    </location>
</feature>
<dbReference type="Proteomes" id="UP001321475">
    <property type="component" value="Chromosome"/>
</dbReference>
<proteinExistence type="predicted"/>
<dbReference type="EMBL" id="AP027729">
    <property type="protein sequence ID" value="BDZ43097.1"/>
    <property type="molecule type" value="Genomic_DNA"/>
</dbReference>
<feature type="region of interest" description="Disordered" evidence="1">
    <location>
        <begin position="47"/>
        <end position="87"/>
    </location>
</feature>
<sequence length="87" mass="9026">MWVWGIPTSSSGSDSTISAQTGFAASSATGTPIVGVQPATAVATARQVRPARPVRASAEREREGEAAGEERDVVRGVGEVVRFTSPR</sequence>
<name>A0ABM8G4U1_9CELL</name>
<gene>
    <name evidence="2" type="ORF">GCM10025865_23960</name>
</gene>
<feature type="compositionally biased region" description="Low complexity" evidence="1">
    <location>
        <begin position="75"/>
        <end position="87"/>
    </location>
</feature>
<reference evidence="3" key="1">
    <citation type="journal article" date="2019" name="Int. J. Syst. Evol. Microbiol.">
        <title>The Global Catalogue of Microorganisms (GCM) 10K type strain sequencing project: providing services to taxonomists for standard genome sequencing and annotation.</title>
        <authorList>
            <consortium name="The Broad Institute Genomics Platform"/>
            <consortium name="The Broad Institute Genome Sequencing Center for Infectious Disease"/>
            <person name="Wu L."/>
            <person name="Ma J."/>
        </authorList>
    </citation>
    <scope>NUCLEOTIDE SEQUENCE [LARGE SCALE GENOMIC DNA]</scope>
    <source>
        <strain evidence="3">NBRC 108565</strain>
    </source>
</reference>
<organism evidence="2 3">
    <name type="scientific">Paraoerskovia sediminicola</name>
    <dbReference type="NCBI Taxonomy" id="1138587"/>
    <lineage>
        <taxon>Bacteria</taxon>
        <taxon>Bacillati</taxon>
        <taxon>Actinomycetota</taxon>
        <taxon>Actinomycetes</taxon>
        <taxon>Micrococcales</taxon>
        <taxon>Cellulomonadaceae</taxon>
        <taxon>Paraoerskovia</taxon>
    </lineage>
</organism>
<feature type="compositionally biased region" description="Basic and acidic residues" evidence="1">
    <location>
        <begin position="57"/>
        <end position="74"/>
    </location>
</feature>
<evidence type="ECO:0000313" key="3">
    <source>
        <dbReference type="Proteomes" id="UP001321475"/>
    </source>
</evidence>